<sequence length="586" mass="62700">MCALRLPLLLLLLPHPSFPLSLPPIPPPSRIPAATAADDAWADAFLAPDPSRPSSPFATTHGLFSAVSSYISAATDPDTGTVASLPFVLPRPSPASPPLLHFSSASLEAAVRDDFLDAGQGSTDKNKGWKMMQVGSVRGGSFADARLTYEEVQASLEKGTVIVNSAGAHISHTLAPACLAALDGSGGSAAGVCLNMYITKFNQKTSAPPHTDRQDVVVVQTQGAKRWRVFSPPLTSLAPDSDPFARGKGDDDLPLHLLGKSSSSLLLDVVLQPGDCLFVPARFPHTTGTEEGCEGEKTSIHLTFGLDTHVWENDFLSLRKFALARFGVPDVLGGGGGTFDEYLDTRYSGNVNLQPPEVVANLLSSFSQSLLDIDPVSDPEQQKKVATVAAQAMRLHRRIAQSDDLALEDWEACVWRFKEHGERILEVHRDMYLAAVAEGERRAEEGWDPELATRTELQSRLSLFRVPPFYEQLDEAKASLRAWAGEGGAAGGAGEGGEGAGGLEEGWERTHPLAVGDAVEVDLGGAMFEATVTKEVGGGFDVVFFDGDVEAGVAREDIVLLTPPAPKVQATKKKKKKKAKEKRQRQ</sequence>
<reference evidence="7 8" key="1">
    <citation type="journal article" date="2023" name="Commun. Biol.">
        <title>Genome analysis of Parmales, the sister group of diatoms, reveals the evolutionary specialization of diatoms from phago-mixotrophs to photoautotrophs.</title>
        <authorList>
            <person name="Ban H."/>
            <person name="Sato S."/>
            <person name="Yoshikawa S."/>
            <person name="Yamada K."/>
            <person name="Nakamura Y."/>
            <person name="Ichinomiya M."/>
            <person name="Sato N."/>
            <person name="Blanc-Mathieu R."/>
            <person name="Endo H."/>
            <person name="Kuwata A."/>
            <person name="Ogata H."/>
        </authorList>
    </citation>
    <scope>NUCLEOTIDE SEQUENCE [LARGE SCALE GENOMIC DNA]</scope>
</reference>
<gene>
    <name evidence="7" type="ORF">TeGR_g624</name>
</gene>
<proteinExistence type="inferred from homology"/>
<dbReference type="PANTHER" id="PTHR13096:SF8">
    <property type="entry name" value="RIBOSOMAL OXYGENASE 1"/>
    <property type="match status" value="1"/>
</dbReference>
<keyword evidence="3" id="KW-0805">Transcription regulation</keyword>
<dbReference type="InterPro" id="IPR003347">
    <property type="entry name" value="JmjC_dom"/>
</dbReference>
<dbReference type="EMBL" id="BRYB01002909">
    <property type="protein sequence ID" value="GMI27420.1"/>
    <property type="molecule type" value="Genomic_DNA"/>
</dbReference>
<feature type="domain" description="JmjC" evidence="6">
    <location>
        <begin position="163"/>
        <end position="323"/>
    </location>
</feature>
<feature type="compositionally biased region" description="Basic residues" evidence="4">
    <location>
        <begin position="570"/>
        <end position="586"/>
    </location>
</feature>
<dbReference type="SUPFAM" id="SSF51197">
    <property type="entry name" value="Clavaminate synthase-like"/>
    <property type="match status" value="1"/>
</dbReference>
<comment type="cofactor">
    <cofactor evidence="3">
        <name>Fe(2+)</name>
        <dbReference type="ChEBI" id="CHEBI:29033"/>
    </cofactor>
    <text evidence="3">Binds 1 Fe(2+) ion per subunit.</text>
</comment>
<keyword evidence="3" id="KW-0223">Dioxygenase</keyword>
<accession>A0ABQ6MKB8</accession>
<evidence type="ECO:0000256" key="1">
    <source>
        <dbReference type="ARBA" id="ARBA00022723"/>
    </source>
</evidence>
<evidence type="ECO:0000313" key="8">
    <source>
        <dbReference type="Proteomes" id="UP001165060"/>
    </source>
</evidence>
<dbReference type="EC" id="1.14.11.-" evidence="3"/>
<comment type="subcellular location">
    <subcellularLocation>
        <location evidence="3">Nucleus</location>
    </subcellularLocation>
</comment>
<name>A0ABQ6MKB8_9STRA</name>
<keyword evidence="1 3" id="KW-0479">Metal-binding</keyword>
<keyword evidence="3" id="KW-0560">Oxidoreductase</keyword>
<comment type="similarity">
    <text evidence="3">Belongs to the ROX family.</text>
</comment>
<feature type="region of interest" description="Disordered" evidence="4">
    <location>
        <begin position="564"/>
        <end position="586"/>
    </location>
</feature>
<dbReference type="Gene3D" id="2.60.120.650">
    <property type="entry name" value="Cupin"/>
    <property type="match status" value="1"/>
</dbReference>
<evidence type="ECO:0000256" key="5">
    <source>
        <dbReference type="SAM" id="SignalP"/>
    </source>
</evidence>
<protein>
    <recommendedName>
        <fullName evidence="3">Bifunctional lysine-specific demethylase and histidyl-hydroxylase</fullName>
        <ecNumber evidence="3">1.14.11.-</ecNumber>
    </recommendedName>
</protein>
<organism evidence="7 8">
    <name type="scientific">Tetraparma gracilis</name>
    <dbReference type="NCBI Taxonomy" id="2962635"/>
    <lineage>
        <taxon>Eukaryota</taxon>
        <taxon>Sar</taxon>
        <taxon>Stramenopiles</taxon>
        <taxon>Ochrophyta</taxon>
        <taxon>Bolidophyceae</taxon>
        <taxon>Parmales</taxon>
        <taxon>Triparmaceae</taxon>
        <taxon>Tetraparma</taxon>
    </lineage>
</organism>
<keyword evidence="8" id="KW-1185">Reference proteome</keyword>
<dbReference type="PANTHER" id="PTHR13096">
    <property type="entry name" value="MINA53 MYC INDUCED NUCLEAR ANTIGEN"/>
    <property type="match status" value="1"/>
</dbReference>
<evidence type="ECO:0000256" key="2">
    <source>
        <dbReference type="ARBA" id="ARBA00023004"/>
    </source>
</evidence>
<evidence type="ECO:0000259" key="6">
    <source>
        <dbReference type="PROSITE" id="PS51184"/>
    </source>
</evidence>
<keyword evidence="3" id="KW-0804">Transcription</keyword>
<keyword evidence="3" id="KW-0539">Nucleus</keyword>
<feature type="chain" id="PRO_5046224424" description="Bifunctional lysine-specific demethylase and histidyl-hydroxylase" evidence="5">
    <location>
        <begin position="20"/>
        <end position="586"/>
    </location>
</feature>
<evidence type="ECO:0000256" key="4">
    <source>
        <dbReference type="SAM" id="MobiDB-lite"/>
    </source>
</evidence>
<keyword evidence="2 3" id="KW-0408">Iron</keyword>
<dbReference type="InterPro" id="IPR039994">
    <property type="entry name" value="NO66-like"/>
</dbReference>
<evidence type="ECO:0000313" key="7">
    <source>
        <dbReference type="EMBL" id="GMI27420.1"/>
    </source>
</evidence>
<comment type="function">
    <text evidence="3">Oxygenase that can act as both a histone lysine demethylase and a ribosomal histidine hydroxylase.</text>
</comment>
<dbReference type="Proteomes" id="UP001165060">
    <property type="component" value="Unassembled WGS sequence"/>
</dbReference>
<dbReference type="Pfam" id="PF08007">
    <property type="entry name" value="JmjC_2"/>
    <property type="match status" value="1"/>
</dbReference>
<keyword evidence="5" id="KW-0732">Signal</keyword>
<comment type="caution">
    <text evidence="7">The sequence shown here is derived from an EMBL/GenBank/DDBJ whole genome shotgun (WGS) entry which is preliminary data.</text>
</comment>
<evidence type="ECO:0000256" key="3">
    <source>
        <dbReference type="RuleBase" id="RU366061"/>
    </source>
</evidence>
<dbReference type="PROSITE" id="PS51184">
    <property type="entry name" value="JMJC"/>
    <property type="match status" value="1"/>
</dbReference>
<feature type="signal peptide" evidence="5">
    <location>
        <begin position="1"/>
        <end position="19"/>
    </location>
</feature>